<keyword evidence="1" id="KW-0732">Signal</keyword>
<evidence type="ECO:0000256" key="1">
    <source>
        <dbReference type="SAM" id="SignalP"/>
    </source>
</evidence>
<dbReference type="KEGG" id="dmm:dnm_095380"/>
<reference evidence="2" key="1">
    <citation type="journal article" date="2021" name="Microb. Physiol.">
        <title>Proteogenomic Insights into the Physiology of Marine, Sulfate-Reducing, Filamentous Desulfonema limicola and Desulfonema magnum.</title>
        <authorList>
            <person name="Schnaars V."/>
            <person name="Wohlbrand L."/>
            <person name="Scheve S."/>
            <person name="Hinrichs C."/>
            <person name="Reinhardt R."/>
            <person name="Rabus R."/>
        </authorList>
    </citation>
    <scope>NUCLEOTIDE SEQUENCE</scope>
    <source>
        <strain evidence="2">4be13</strain>
    </source>
</reference>
<name>A0A975BXQ7_9BACT</name>
<protein>
    <submittedName>
        <fullName evidence="2">Uncharacterized protein</fullName>
    </submittedName>
</protein>
<proteinExistence type="predicted"/>
<feature type="chain" id="PRO_5037101861" evidence="1">
    <location>
        <begin position="23"/>
        <end position="318"/>
    </location>
</feature>
<feature type="signal peptide" evidence="1">
    <location>
        <begin position="1"/>
        <end position="22"/>
    </location>
</feature>
<organism evidence="2 3">
    <name type="scientific">Desulfonema magnum</name>
    <dbReference type="NCBI Taxonomy" id="45655"/>
    <lineage>
        <taxon>Bacteria</taxon>
        <taxon>Pseudomonadati</taxon>
        <taxon>Thermodesulfobacteriota</taxon>
        <taxon>Desulfobacteria</taxon>
        <taxon>Desulfobacterales</taxon>
        <taxon>Desulfococcaceae</taxon>
        <taxon>Desulfonema</taxon>
    </lineage>
</organism>
<gene>
    <name evidence="2" type="ORF">dnm_095380</name>
</gene>
<dbReference type="Proteomes" id="UP000663722">
    <property type="component" value="Chromosome"/>
</dbReference>
<dbReference type="AlphaFoldDB" id="A0A975BXQ7"/>
<evidence type="ECO:0000313" key="2">
    <source>
        <dbReference type="EMBL" id="QTA93437.1"/>
    </source>
</evidence>
<dbReference type="PROSITE" id="PS51257">
    <property type="entry name" value="PROKAR_LIPOPROTEIN"/>
    <property type="match status" value="1"/>
</dbReference>
<dbReference type="EMBL" id="CP061800">
    <property type="protein sequence ID" value="QTA93437.1"/>
    <property type="molecule type" value="Genomic_DNA"/>
</dbReference>
<sequence>MKIFLFKILVLLFSLYFLSACTGSQKLAPFIHIGDFKIIQQNASDMRLEGVVQDYSLYVADNWYLVFKDDKLVYANSSADPLSASIERSEWIKKQLRDPAQQIEIKGLERMPRHGGCCELSSQRVREIVESDLNDLKAAILQDNKMLQALPGEFIEPEVINKVMIPKIIQTKYPELSHEEVEEIREYVLADSVIKNSEIKEVGNKRFVRMAGKFVNIEDLHIDLIDRVNPFQKAFEVLSKSVTAKLLKVIQETIDAGRIQMTDEEAVILYRDKIGPFMKKNNGREPDIHSPDPLEKRMAEALVYLRNKKRQRQMKKNK</sequence>
<accession>A0A975BXQ7</accession>
<evidence type="ECO:0000313" key="3">
    <source>
        <dbReference type="Proteomes" id="UP000663722"/>
    </source>
</evidence>
<keyword evidence="3" id="KW-1185">Reference proteome</keyword>